<name>A0AAV4TG35_9ARAC</name>
<accession>A0AAV4TG35</accession>
<proteinExistence type="predicted"/>
<dbReference type="EMBL" id="BPLQ01009511">
    <property type="protein sequence ID" value="GIY44381.1"/>
    <property type="molecule type" value="Genomic_DNA"/>
</dbReference>
<evidence type="ECO:0000313" key="2">
    <source>
        <dbReference type="EMBL" id="GIY44381.1"/>
    </source>
</evidence>
<organism evidence="2 3">
    <name type="scientific">Caerostris darwini</name>
    <dbReference type="NCBI Taxonomy" id="1538125"/>
    <lineage>
        <taxon>Eukaryota</taxon>
        <taxon>Metazoa</taxon>
        <taxon>Ecdysozoa</taxon>
        <taxon>Arthropoda</taxon>
        <taxon>Chelicerata</taxon>
        <taxon>Arachnida</taxon>
        <taxon>Araneae</taxon>
        <taxon>Araneomorphae</taxon>
        <taxon>Entelegynae</taxon>
        <taxon>Araneoidea</taxon>
        <taxon>Araneidae</taxon>
        <taxon>Caerostris</taxon>
    </lineage>
</organism>
<comment type="caution">
    <text evidence="2">The sequence shown here is derived from an EMBL/GenBank/DDBJ whole genome shotgun (WGS) entry which is preliminary data.</text>
</comment>
<dbReference type="Proteomes" id="UP001054837">
    <property type="component" value="Unassembled WGS sequence"/>
</dbReference>
<dbReference type="AlphaFoldDB" id="A0AAV4TG35"/>
<feature type="region of interest" description="Disordered" evidence="1">
    <location>
        <begin position="1"/>
        <end position="32"/>
    </location>
</feature>
<sequence>KCLREGEEGPPERDRGDEDARPSPQRRHPARMLHGQRSVIALFQRPSTRRPHPLFTTLLLRPLLFT</sequence>
<reference evidence="2 3" key="1">
    <citation type="submission" date="2021-06" db="EMBL/GenBank/DDBJ databases">
        <title>Caerostris darwini draft genome.</title>
        <authorList>
            <person name="Kono N."/>
            <person name="Arakawa K."/>
        </authorList>
    </citation>
    <scope>NUCLEOTIDE SEQUENCE [LARGE SCALE GENOMIC DNA]</scope>
</reference>
<keyword evidence="3" id="KW-1185">Reference proteome</keyword>
<feature type="compositionally biased region" description="Basic and acidic residues" evidence="1">
    <location>
        <begin position="1"/>
        <end position="21"/>
    </location>
</feature>
<feature type="non-terminal residue" evidence="2">
    <location>
        <position position="1"/>
    </location>
</feature>
<evidence type="ECO:0000256" key="1">
    <source>
        <dbReference type="SAM" id="MobiDB-lite"/>
    </source>
</evidence>
<protein>
    <submittedName>
        <fullName evidence="2">Uncharacterized protein</fullName>
    </submittedName>
</protein>
<gene>
    <name evidence="2" type="ORF">CDAR_229151</name>
</gene>
<evidence type="ECO:0000313" key="3">
    <source>
        <dbReference type="Proteomes" id="UP001054837"/>
    </source>
</evidence>